<evidence type="ECO:0000313" key="2">
    <source>
        <dbReference type="EMBL" id="KAG6716225.1"/>
    </source>
</evidence>
<protein>
    <submittedName>
        <fullName evidence="2">Uncharacterized protein</fullName>
    </submittedName>
</protein>
<gene>
    <name evidence="2" type="ORF">I3842_04G037800</name>
</gene>
<keyword evidence="1" id="KW-1133">Transmembrane helix</keyword>
<reference evidence="2" key="1">
    <citation type="submission" date="2021-01" db="EMBL/GenBank/DDBJ databases">
        <authorList>
            <person name="Lovell J.T."/>
            <person name="Bentley N."/>
            <person name="Bhattarai G."/>
            <person name="Jenkins J.W."/>
            <person name="Sreedasyam A."/>
            <person name="Alarcon Y."/>
            <person name="Bock C."/>
            <person name="Boston L."/>
            <person name="Carlson J."/>
            <person name="Cervantes K."/>
            <person name="Clermont K."/>
            <person name="Krom N."/>
            <person name="Kubenka K."/>
            <person name="Mamidi S."/>
            <person name="Mattison C."/>
            <person name="Monteros M."/>
            <person name="Pisani C."/>
            <person name="Plott C."/>
            <person name="Rajasekar S."/>
            <person name="Rhein H.S."/>
            <person name="Rohla C."/>
            <person name="Song M."/>
            <person name="Hilaire R.S."/>
            <person name="Shu S."/>
            <person name="Wells L."/>
            <person name="Wang X."/>
            <person name="Webber J."/>
            <person name="Heerema R.J."/>
            <person name="Klein P."/>
            <person name="Conner P."/>
            <person name="Grauke L."/>
            <person name="Grimwood J."/>
            <person name="Schmutz J."/>
            <person name="Randall J.J."/>
        </authorList>
    </citation>
    <scope>NUCLEOTIDE SEQUENCE</scope>
    <source>
        <tissue evidence="2">Leaf</tissue>
    </source>
</reference>
<comment type="caution">
    <text evidence="2">The sequence shown here is derived from an EMBL/GenBank/DDBJ whole genome shotgun (WGS) entry which is preliminary data.</text>
</comment>
<name>A0A922JQ87_CARIL</name>
<organism evidence="2 3">
    <name type="scientific">Carya illinoinensis</name>
    <name type="common">Pecan</name>
    <dbReference type="NCBI Taxonomy" id="32201"/>
    <lineage>
        <taxon>Eukaryota</taxon>
        <taxon>Viridiplantae</taxon>
        <taxon>Streptophyta</taxon>
        <taxon>Embryophyta</taxon>
        <taxon>Tracheophyta</taxon>
        <taxon>Spermatophyta</taxon>
        <taxon>Magnoliopsida</taxon>
        <taxon>eudicotyledons</taxon>
        <taxon>Gunneridae</taxon>
        <taxon>Pentapetalae</taxon>
        <taxon>rosids</taxon>
        <taxon>fabids</taxon>
        <taxon>Fagales</taxon>
        <taxon>Juglandaceae</taxon>
        <taxon>Carya</taxon>
    </lineage>
</organism>
<evidence type="ECO:0000313" key="3">
    <source>
        <dbReference type="Proteomes" id="UP000811246"/>
    </source>
</evidence>
<evidence type="ECO:0000256" key="1">
    <source>
        <dbReference type="SAM" id="Phobius"/>
    </source>
</evidence>
<proteinExistence type="predicted"/>
<dbReference type="EMBL" id="CM031828">
    <property type="protein sequence ID" value="KAG6716225.1"/>
    <property type="molecule type" value="Genomic_DNA"/>
</dbReference>
<dbReference type="Proteomes" id="UP000811246">
    <property type="component" value="Chromosome 4"/>
</dbReference>
<feature type="transmembrane region" description="Helical" evidence="1">
    <location>
        <begin position="35"/>
        <end position="65"/>
    </location>
</feature>
<sequence>MECQLCWGEGRFPGSCRVSTLQQKRQGKYFVVKSLFSLTCSCSMIFIFLVTPFFLSCMSLVLSFVKNLQLQLYGSLQIISVSSNAFDNLFGFARFLVLPCTRLF</sequence>
<dbReference type="AlphaFoldDB" id="A0A922JQ87"/>
<accession>A0A922JQ87</accession>
<keyword evidence="1" id="KW-0472">Membrane</keyword>
<keyword evidence="1" id="KW-0812">Transmembrane</keyword>